<dbReference type="PROSITE" id="PS51700">
    <property type="entry name" value="SEPARIN"/>
    <property type="match status" value="1"/>
</dbReference>
<evidence type="ECO:0000256" key="5">
    <source>
        <dbReference type="SAM" id="MobiDB-lite"/>
    </source>
</evidence>
<evidence type="ECO:0000313" key="7">
    <source>
        <dbReference type="EMBL" id="KFX42385.1"/>
    </source>
</evidence>
<feature type="region of interest" description="Disordered" evidence="5">
    <location>
        <begin position="72"/>
        <end position="97"/>
    </location>
</feature>
<dbReference type="PANTHER" id="PTHR12792:SF0">
    <property type="entry name" value="SEPARIN"/>
    <property type="match status" value="1"/>
</dbReference>
<dbReference type="EC" id="3.4.22.49" evidence="2"/>
<evidence type="ECO:0000259" key="6">
    <source>
        <dbReference type="PROSITE" id="PS51700"/>
    </source>
</evidence>
<dbReference type="eggNOG" id="KOG1849">
    <property type="taxonomic scope" value="Eukaryota"/>
</dbReference>
<proteinExistence type="predicted"/>
<feature type="compositionally biased region" description="Polar residues" evidence="5">
    <location>
        <begin position="139"/>
        <end position="150"/>
    </location>
</feature>
<feature type="domain" description="Peptidase C50" evidence="6">
    <location>
        <begin position="1905"/>
        <end position="2000"/>
    </location>
</feature>
<dbReference type="PANTHER" id="PTHR12792">
    <property type="entry name" value="EXTRA SPINDLE POLES 1-RELATED"/>
    <property type="match status" value="1"/>
</dbReference>
<accession>A0A093UR32</accession>
<feature type="region of interest" description="Disordered" evidence="5">
    <location>
        <begin position="2042"/>
        <end position="2075"/>
    </location>
</feature>
<evidence type="ECO:0000256" key="1">
    <source>
        <dbReference type="ARBA" id="ARBA00000451"/>
    </source>
</evidence>
<sequence length="2107" mass="233900">MPAPVKLYHNPTPVPGVRVRNTSIFNLKDGSNNRIDGLAVNVRQNCCQIDYDLYDINTNVSTIITTTYAASNKSVTRTQSTRSRNPPTTAKVDVSQPTAVVQDGEGLSIQQRLVLATEVFNTASKALSDALQRKAPSKSPLQPTSPNQLVSSPKKPSTKPPKPTPTVNGSPENNVIATAECAILALTTLRNLKGERSSKIDSANLQLEQGACILAGRLIALGANELAYRELRALKRRLQEIILLLPTKTSKDRSNQDVKADSARETTAELLTFSHIESAGPVLALLVSFQSHVLKLIAAERKILTVEKMCRALSTSNPSSPAGIIVRSLEAGRLNKDKAAIQLLSSSNTILSLSSIVQKAAVSSADLTTTRSTRHFSALTLQLVSMEYRIMSWELSGHTGDSKREFLDPLSRFLDAYANSDPIIDSSAFTALDTTVQRLQSRIAKCQMKGPTYSWKVSYSLGKIAQEASCLKEALKHLSSVTEKITKEDPMALSLTQCRIAIVYLYMFKNNKFYPSVVESLATAALGLNSANRGSASDLEALLVESARLKKIAMAKLGGLLSSDENLPKGMLMSTMDFLHAFIRFLRRYIGRQQPNAVEGETDVQMQGLINAKNIIITAAESAIALGKMSLLNQLPPWGDLQPVFSDSARLLNSFEQFDVDDTGEGLDWRATLVKLSNLFWSRYLKRKDSGAGHEELIPLLDQSIGLLQGCPISQRVTGFTTLKLERLAHLYLDARMGAKSITSFERSIQEYIDAGTLEQQIAYLSGKPPHAFLQDSKSPGFNLTRVLSSYLKMQLRRPTNDDISIFEGKQLDVNTRGFLLEWQLGLLADFPSHDLASEKFNNMFQELLSEILSLYSSDQYLVRRLRVVRLVLRFSLDHPDSLETTVIESLTQDAHLHLSKFSDAQRGPYAPFVTNSLKLLLLLREGDVKEKDLQEIIAFWASTIRDCTDWKSIQSVIDDYDILLAQAQAASDYLEARGYWKLQLAASEISLRIYEVQEARDSSSLILALSRCALQYSRLGDHKAALDLLDRAKQRVTIGEASCYAAITYQLALAEYNMEINNIDNAEKALQDGQELFRSKEAKKEVQASRSHSKIAWERLIVDGALLYSRLADQQRSLREALYYGKLAVRLSTRLWTKLERSAGRKKESGQSADRVSDVDLVIDGVANIDLSASATPIMWTYAQGAVFWKHVASHNACFLNLMRLSAYNGLFQDAIYYGEQALKVNETLGISVRLLTCQAELGLEWIRGNHLIDAKTVLDAATKISEVLINSVETVKLKISQAALSRSQGNYKEVLRLLHEAEVMLDRVSEIRLDHSIDIKSSVAAIEEKMSLLKIRQASVQREAKKMGPRTTRKTKAVPKSTEIEESRVTPAVKAQPRSYIALRNEIIRQQIHALLAVEDLDGASRLLKVVRESCSSMATQISIQIEETEHLLADAMKSIAAHAVYCVLPESTLSMPSIEAVISATKAAVARSKTPVARKGKSTAKEMPGRATKVTKEVDVADIMSRARNAISITVKDAVSTGSTVEGHTASSLMGRVSMLSHVTTPGLADEDILAPVNANELGRITAFDRERLAISIDKSLSGYSDPMAWPENVLSDNREQADVIANFTQDYVDILPDAWNVLSISLNPDRTEFIISRMSHGSSPFLLRLPLKRSEEDNQDEDDFTFDWGKNEMKEIIALANASAHDAKTRIDKNSKKQWWATRESLDRRLETLLDNMENIWLGGFRGIFDTFPRNSKVLTQFSSSFEKVLNKHLPSRRKSKDKKEKIKVHENVLSLFIGLRDLDKQENPEDSVLDLLYFVVDILQFQGERNAYDEIDFDMMVIDTLDILNSLHSTSPSELVRPNHTILILDKSLHSFPWESLPCLHGLPVSRMPSLECLRKRIIHFRSLVDSSDVAFEVNRHNGHFILNPSGDLKTTQSTFEEELAHREGWSAVIGRTPSEEEFKAGLEEKDIFLYFGHGSGAQYIRGRTIKRLDRCAVAFLMGCSSGCLAEAGELEPYGTPMNYMQAGSPALVATLWDVTDKDIDRFAKSTFQQWGLIPGDEDGSEKGKGKKKPTKGKEVDLSDGSSNGLDEAVARSRSSCLLKYLNGAAPVIYGIPVYLSK</sequence>
<dbReference type="GO" id="GO:0044732">
    <property type="term" value="C:mitotic spindle pole body"/>
    <property type="evidence" value="ECO:0007669"/>
    <property type="project" value="TreeGrafter"/>
</dbReference>
<dbReference type="GO" id="GO:0005634">
    <property type="term" value="C:nucleus"/>
    <property type="evidence" value="ECO:0007669"/>
    <property type="project" value="InterPro"/>
</dbReference>
<dbReference type="GO" id="GO:0006508">
    <property type="term" value="P:proteolysis"/>
    <property type="evidence" value="ECO:0007669"/>
    <property type="project" value="InterPro"/>
</dbReference>
<reference key="1">
    <citation type="journal article" date="2014" name="PLoS Genet.">
        <title>Signature Gene Expression Reveals Novel Clues to the Molecular Mechanisms of Dimorphic Transition in Penicillium marneffei.</title>
        <authorList>
            <person name="Yang E."/>
            <person name="Wang G."/>
            <person name="Cai J."/>
            <person name="Woo P.C."/>
            <person name="Lau S.K."/>
            <person name="Yuen K.-Y."/>
            <person name="Chow W.-N."/>
            <person name="Lin X."/>
        </authorList>
    </citation>
    <scope>NUCLEOTIDE SEQUENCE [LARGE SCALE GENOMIC DNA]</scope>
    <source>
        <strain>PM1</strain>
    </source>
</reference>
<protein>
    <recommendedName>
        <fullName evidence="2">separase</fullName>
        <ecNumber evidence="2">3.4.22.49</ecNumber>
    </recommendedName>
</protein>
<name>A0A093UR32_TALMA</name>
<dbReference type="GO" id="GO:0051307">
    <property type="term" value="P:meiotic chromosome separation"/>
    <property type="evidence" value="ECO:0007669"/>
    <property type="project" value="TreeGrafter"/>
</dbReference>
<dbReference type="GO" id="GO:0072686">
    <property type="term" value="C:mitotic spindle"/>
    <property type="evidence" value="ECO:0007669"/>
    <property type="project" value="TreeGrafter"/>
</dbReference>
<dbReference type="Pfam" id="PF03568">
    <property type="entry name" value="Separin_C"/>
    <property type="match status" value="1"/>
</dbReference>
<organism evidence="7">
    <name type="scientific">Talaromyces marneffei PM1</name>
    <dbReference type="NCBI Taxonomy" id="1077442"/>
    <lineage>
        <taxon>Eukaryota</taxon>
        <taxon>Fungi</taxon>
        <taxon>Dikarya</taxon>
        <taxon>Ascomycota</taxon>
        <taxon>Pezizomycotina</taxon>
        <taxon>Eurotiomycetes</taxon>
        <taxon>Eurotiomycetidae</taxon>
        <taxon>Eurotiales</taxon>
        <taxon>Trichocomaceae</taxon>
        <taxon>Talaromyces</taxon>
        <taxon>Talaromyces sect. Talaromyces</taxon>
    </lineage>
</organism>
<comment type="catalytic activity">
    <reaction evidence="1">
        <text>All bonds known to be hydrolyzed by this endopeptidase have arginine in P1 and an acidic residue in P4. P6 is often occupied by an acidic residue or by a hydroxy-amino-acid residue, the phosphorylation of which enhances cleavage.</text>
        <dbReference type="EC" id="3.4.22.49"/>
    </reaction>
</comment>
<feature type="region of interest" description="Disordered" evidence="5">
    <location>
        <begin position="131"/>
        <end position="173"/>
    </location>
</feature>
<dbReference type="GO" id="GO:0004197">
    <property type="term" value="F:cysteine-type endopeptidase activity"/>
    <property type="evidence" value="ECO:0007669"/>
    <property type="project" value="InterPro"/>
</dbReference>
<dbReference type="EMBL" id="JPOX01000045">
    <property type="protein sequence ID" value="KFX42385.1"/>
    <property type="molecule type" value="Genomic_DNA"/>
</dbReference>
<feature type="compositionally biased region" description="Polar residues" evidence="5">
    <location>
        <begin position="72"/>
        <end position="88"/>
    </location>
</feature>
<dbReference type="SUPFAM" id="SSF48452">
    <property type="entry name" value="TPR-like"/>
    <property type="match status" value="1"/>
</dbReference>
<gene>
    <name evidence="7" type="ORF">GQ26_0450360</name>
</gene>
<dbReference type="InterPro" id="IPR030397">
    <property type="entry name" value="SEPARIN_core_dom"/>
</dbReference>
<comment type="caution">
    <text evidence="7">The sequence shown here is derived from an EMBL/GenBank/DDBJ whole genome shotgun (WGS) entry which is preliminary data.</text>
</comment>
<evidence type="ECO:0000256" key="2">
    <source>
        <dbReference type="ARBA" id="ARBA00012489"/>
    </source>
</evidence>
<dbReference type="InterPro" id="IPR005314">
    <property type="entry name" value="Peptidase_C50"/>
</dbReference>
<evidence type="ECO:0000256" key="3">
    <source>
        <dbReference type="ARBA" id="ARBA00022801"/>
    </source>
</evidence>
<feature type="region of interest" description="Disordered" evidence="5">
    <location>
        <begin position="1345"/>
        <end position="1371"/>
    </location>
</feature>
<dbReference type="GO" id="GO:0005737">
    <property type="term" value="C:cytoplasm"/>
    <property type="evidence" value="ECO:0007669"/>
    <property type="project" value="TreeGrafter"/>
</dbReference>
<evidence type="ECO:0000256" key="4">
    <source>
        <dbReference type="ARBA" id="ARBA00022829"/>
    </source>
</evidence>
<dbReference type="HOGENOM" id="CLU_000454_0_0_1"/>
<keyword evidence="4" id="KW-0159">Chromosome partition</keyword>
<dbReference type="InterPro" id="IPR011990">
    <property type="entry name" value="TPR-like_helical_dom_sf"/>
</dbReference>
<feature type="compositionally biased region" description="Basic residues" evidence="5">
    <location>
        <begin position="1349"/>
        <end position="1359"/>
    </location>
</feature>
<reference evidence="7" key="2">
    <citation type="journal article" date="2014" name="PLoS Genet.">
        <title>Signature gene expression reveals novel clues to the molecular mechanisms of dimorphic transition in Penicillium marneffei.</title>
        <authorList>
            <person name="Yang E."/>
            <person name="Wang G."/>
            <person name="Cai J."/>
            <person name="Woo P.C."/>
            <person name="Lau S.K."/>
            <person name="Yuen K.-Y."/>
            <person name="Chow W.-N."/>
            <person name="Lin X."/>
        </authorList>
    </citation>
    <scope>NUCLEOTIDE SEQUENCE</scope>
    <source>
        <strain evidence="7">PM1</strain>
    </source>
</reference>
<keyword evidence="3" id="KW-0378">Hydrolase</keyword>